<dbReference type="Ensembl" id="ENSSSCT00030027097.1">
    <property type="protein sequence ID" value="ENSSSCP00030012058.1"/>
    <property type="gene ID" value="ENSSSCG00030019632.1"/>
</dbReference>
<dbReference type="Ensembl" id="ENSSSCT00070050127.1">
    <property type="protein sequence ID" value="ENSSSCP00070042348.1"/>
    <property type="gene ID" value="ENSSSCG00070025080.1"/>
</dbReference>
<dbReference type="Proteomes" id="UP000694570">
    <property type="component" value="Unplaced"/>
</dbReference>
<organism evidence="1 2">
    <name type="scientific">Sus scrofa</name>
    <name type="common">Pig</name>
    <dbReference type="NCBI Taxonomy" id="9823"/>
    <lineage>
        <taxon>Eukaryota</taxon>
        <taxon>Metazoa</taxon>
        <taxon>Chordata</taxon>
        <taxon>Craniata</taxon>
        <taxon>Vertebrata</taxon>
        <taxon>Euteleostomi</taxon>
        <taxon>Mammalia</taxon>
        <taxon>Eutheria</taxon>
        <taxon>Laurasiatheria</taxon>
        <taxon>Artiodactyla</taxon>
        <taxon>Suina</taxon>
        <taxon>Suidae</taxon>
        <taxon>Sus</taxon>
    </lineage>
</organism>
<protein>
    <submittedName>
        <fullName evidence="1">Uncharacterized protein</fullName>
    </submittedName>
</protein>
<sequence length="132" mass="14244">MGRLHLPLIRAGARFCIQADSTITAHCKPPLPVLTIFLPRALHDLVCPFSALTSSLSTPLFHSLASNHEGIYQVNSCLGAFAHTPPSAKEALPPEALPSSLLMAFHSLPESHLKLHTPPLMHIHGTHCHLAC</sequence>
<reference evidence="1" key="2">
    <citation type="submission" date="2025-05" db="UniProtKB">
        <authorList>
            <consortium name="Ensembl"/>
        </authorList>
    </citation>
    <scope>IDENTIFICATION</scope>
</reference>
<evidence type="ECO:0000313" key="1">
    <source>
        <dbReference type="Ensembl" id="ENSSSCP00070042348.1"/>
    </source>
</evidence>
<accession>A0A4X1VKK6</accession>
<dbReference type="AlphaFoldDB" id="A0A4X1VKK6"/>
<dbReference type="Proteomes" id="UP000314985">
    <property type="component" value="Chromosome 2"/>
</dbReference>
<proteinExistence type="predicted"/>
<name>A0A4X1VKK6_PIG</name>
<reference evidence="1 2" key="1">
    <citation type="submission" date="2017-08" db="EMBL/GenBank/DDBJ databases">
        <title>USMARCv1.0.</title>
        <authorList>
            <person name="Hannum G.I."/>
            <person name="Koren S."/>
            <person name="Schroeder S.G."/>
            <person name="Chin S.C."/>
            <person name="Nonneman D.J."/>
            <person name="Becker S.A."/>
            <person name="Rosen B.D."/>
            <person name="Bickhart D.M."/>
            <person name="Putnam N.H."/>
            <person name="Green R.E."/>
            <person name="Tuggle C.K."/>
            <person name="Liu H."/>
            <person name="Rohrer G.A."/>
            <person name="Warr A."/>
            <person name="Hall R."/>
            <person name="Kim K."/>
            <person name="Hume D.A."/>
            <person name="Talbot R."/>
            <person name="Chow W."/>
            <person name="Howe K."/>
            <person name="Schwartz A.S."/>
            <person name="Watson M."/>
            <person name="Archibald A.L."/>
            <person name="Phillippy A.M."/>
            <person name="Smith T.P.L."/>
        </authorList>
    </citation>
    <scope>NUCLEOTIDE SEQUENCE [LARGE SCALE GENOMIC DNA]</scope>
</reference>
<evidence type="ECO:0000313" key="2">
    <source>
        <dbReference type="Proteomes" id="UP000314985"/>
    </source>
</evidence>